<dbReference type="KEGG" id="ipo:Ilyop_2761"/>
<sequence>MRRVILGETGSGKTKNAIKRYCRMLSDGINSNDILVLVANRTERIKWMKNVDYKVTSQLRIFSYFGFIQRELKLFWPLILDKCSLVKKHEIEPVFMHYEASQSLMSKTVEFYRKKDYLKGIISSDEEISRKLLSNITGASLSNTSYKKIGERIYKSKTEDEKLELEFYKEINEITVRYIERILEEGIVDNAVSIYLYFNYLLKDGKYLEHLQNNTKYLVVDNLENISISQGDFIIELSKWVKGSILYYNTDGPYGIYQFSRNYIEKELLPNFQEERLEENKNAEKFREFIEALSKNLMLDTEEISENSAIKTDLDNEFRSKEDKKVLRLVAELLEQGVPGNEISVITPRYNVTLDFGLSRISEKMDIKYLYTSKNDKVTDNPYVFALIIFALVFYRFDKIRINYDEMKVFINIVLQMDLISSALLADYLSKRDYRLEKVEDKQLLKRLPKEKIEEYNNMVEFVESLDREMTINQFFTSVYLEYFVGRSDDAKDIKACRELMDSSEDFVRVMESFQMLKDANYEFIKFIREGAKTTPTLEDIGVKLEGGYMSLSTPGSFIGTGRKSKILILTDVRNPLYTLKSYNEFQNLWSLNKDWPVGRVFTGEDELQMEKLDLDAVLKRLFKSVTEEVYLFGTIYSGRGMEQHSLFYDALLRTLD</sequence>
<dbReference type="GO" id="GO:0004386">
    <property type="term" value="F:helicase activity"/>
    <property type="evidence" value="ECO:0007669"/>
    <property type="project" value="UniProtKB-KW"/>
</dbReference>
<keyword evidence="4" id="KW-0067">ATP-binding</keyword>
<keyword evidence="6" id="KW-0614">Plasmid</keyword>
<keyword evidence="3" id="KW-0347">Helicase</keyword>
<name>E3HD40_ILYPC</name>
<evidence type="ECO:0000256" key="4">
    <source>
        <dbReference type="ARBA" id="ARBA00022840"/>
    </source>
</evidence>
<keyword evidence="2" id="KW-0378">Hydrolase</keyword>
<evidence type="ECO:0000256" key="2">
    <source>
        <dbReference type="ARBA" id="ARBA00022801"/>
    </source>
</evidence>
<evidence type="ECO:0000313" key="6">
    <source>
        <dbReference type="EMBL" id="ADO84516.1"/>
    </source>
</evidence>
<keyword evidence="7" id="KW-1185">Reference proteome</keyword>
<dbReference type="InterPro" id="IPR014016">
    <property type="entry name" value="UvrD-like_ATP-bd"/>
</dbReference>
<dbReference type="OrthoDB" id="141404at2"/>
<dbReference type="Gene3D" id="1.10.10.160">
    <property type="match status" value="1"/>
</dbReference>
<evidence type="ECO:0000256" key="3">
    <source>
        <dbReference type="ARBA" id="ARBA00022806"/>
    </source>
</evidence>
<dbReference type="AlphaFoldDB" id="E3HD40"/>
<accession>E3HD40</accession>
<gene>
    <name evidence="6" type="ordered locus">Ilyop_2761</name>
</gene>
<dbReference type="InterPro" id="IPR013986">
    <property type="entry name" value="DExx_box_DNA_helicase_dom_sf"/>
</dbReference>
<organism evidence="6 7">
    <name type="scientific">Ilyobacter polytropus (strain ATCC 51220 / DSM 2926 / LMG 16218 / CuHBu1)</name>
    <dbReference type="NCBI Taxonomy" id="572544"/>
    <lineage>
        <taxon>Bacteria</taxon>
        <taxon>Fusobacteriati</taxon>
        <taxon>Fusobacteriota</taxon>
        <taxon>Fusobacteriia</taxon>
        <taxon>Fusobacteriales</taxon>
        <taxon>Fusobacteriaceae</taxon>
        <taxon>Ilyobacter</taxon>
    </lineage>
</organism>
<dbReference type="Gene3D" id="3.40.50.300">
    <property type="entry name" value="P-loop containing nucleotide triphosphate hydrolases"/>
    <property type="match status" value="1"/>
</dbReference>
<reference evidence="6 7" key="1">
    <citation type="journal article" date="2010" name="Stand. Genomic Sci.">
        <title>Complete genome sequence of Ilyobacter polytropus type strain (CuHbu1).</title>
        <authorList>
            <person name="Sikorski J."/>
            <person name="Chertkov O."/>
            <person name="Lapidus A."/>
            <person name="Nolan M."/>
            <person name="Lucas S."/>
            <person name="Del Rio T.G."/>
            <person name="Tice H."/>
            <person name="Cheng J.F."/>
            <person name="Tapia R."/>
            <person name="Han C."/>
            <person name="Goodwin L."/>
            <person name="Pitluck S."/>
            <person name="Liolios K."/>
            <person name="Ivanova N."/>
            <person name="Mavromatis K."/>
            <person name="Mikhailova N."/>
            <person name="Pati A."/>
            <person name="Chen A."/>
            <person name="Palaniappan K."/>
            <person name="Land M."/>
            <person name="Hauser L."/>
            <person name="Chang Y.J."/>
            <person name="Jeffries C.D."/>
            <person name="Brambilla E."/>
            <person name="Yasawong M."/>
            <person name="Rohde M."/>
            <person name="Pukall R."/>
            <person name="Spring S."/>
            <person name="Goker M."/>
            <person name="Woyke T."/>
            <person name="Bristow J."/>
            <person name="Eisen J.A."/>
            <person name="Markowitz V."/>
            <person name="Hugenholtz P."/>
            <person name="Kyrpides N.C."/>
            <person name="Klenk H.P."/>
        </authorList>
    </citation>
    <scope>NUCLEOTIDE SEQUENCE [LARGE SCALE GENOMIC DNA]</scope>
    <source>
        <strain evidence="7">ATCC 51220 / DSM 2926 / LMG 16218 / CuHBu1</strain>
        <plasmid evidence="7">pILYOP01</plasmid>
    </source>
</reference>
<dbReference type="Proteomes" id="UP000006875">
    <property type="component" value="Plasmid pILYOP01"/>
</dbReference>
<dbReference type="RefSeq" id="WP_013389168.1">
    <property type="nucleotide sequence ID" value="NC_014633.1"/>
</dbReference>
<protein>
    <recommendedName>
        <fullName evidence="5">UvrD-like helicase ATP-binding domain-containing protein</fullName>
    </recommendedName>
</protein>
<proteinExistence type="predicted"/>
<dbReference type="Pfam" id="PF00580">
    <property type="entry name" value="UvrD-helicase"/>
    <property type="match status" value="1"/>
</dbReference>
<evidence type="ECO:0000313" key="7">
    <source>
        <dbReference type="Proteomes" id="UP000006875"/>
    </source>
</evidence>
<geneLocation type="plasmid" evidence="6 7">
    <name>pILYOP01</name>
</geneLocation>
<dbReference type="SUPFAM" id="SSF52540">
    <property type="entry name" value="P-loop containing nucleoside triphosphate hydrolases"/>
    <property type="match status" value="1"/>
</dbReference>
<dbReference type="GO" id="GO:0005524">
    <property type="term" value="F:ATP binding"/>
    <property type="evidence" value="ECO:0007669"/>
    <property type="project" value="UniProtKB-KW"/>
</dbReference>
<dbReference type="HOGENOM" id="CLU_025997_0_0_0"/>
<evidence type="ECO:0000256" key="1">
    <source>
        <dbReference type="ARBA" id="ARBA00022741"/>
    </source>
</evidence>
<dbReference type="EMBL" id="CP002282">
    <property type="protein sequence ID" value="ADO84516.1"/>
    <property type="molecule type" value="Genomic_DNA"/>
</dbReference>
<dbReference type="GO" id="GO:0016787">
    <property type="term" value="F:hydrolase activity"/>
    <property type="evidence" value="ECO:0007669"/>
    <property type="project" value="UniProtKB-KW"/>
</dbReference>
<evidence type="ECO:0000259" key="5">
    <source>
        <dbReference type="Pfam" id="PF00580"/>
    </source>
</evidence>
<dbReference type="InterPro" id="IPR027417">
    <property type="entry name" value="P-loop_NTPase"/>
</dbReference>
<feature type="domain" description="UvrD-like helicase ATP-binding" evidence="5">
    <location>
        <begin position="4"/>
        <end position="238"/>
    </location>
</feature>
<keyword evidence="1" id="KW-0547">Nucleotide-binding</keyword>